<reference evidence="2 3" key="1">
    <citation type="submission" date="2020-08" db="EMBL/GenBank/DDBJ databases">
        <title>A Genomic Blueprint of the Chicken Gut Microbiome.</title>
        <authorList>
            <person name="Gilroy R."/>
            <person name="Ravi A."/>
            <person name="Getino M."/>
            <person name="Pursley I."/>
            <person name="Horton D.L."/>
            <person name="Alikhan N.-F."/>
            <person name="Baker D."/>
            <person name="Gharbi K."/>
            <person name="Hall N."/>
            <person name="Watson M."/>
            <person name="Adriaenssens E.M."/>
            <person name="Foster-Nyarko E."/>
            <person name="Jarju S."/>
            <person name="Secka A."/>
            <person name="Antonio M."/>
            <person name="Oren A."/>
            <person name="Chaudhuri R."/>
            <person name="La Ragione R.M."/>
            <person name="Hildebrand F."/>
            <person name="Pallen M.J."/>
        </authorList>
    </citation>
    <scope>NUCLEOTIDE SEQUENCE [LARGE SCALE GENOMIC DNA]</scope>
    <source>
        <strain evidence="2 3">Sa1YVA6</strain>
    </source>
</reference>
<keyword evidence="1" id="KW-0472">Membrane</keyword>
<proteinExistence type="predicted"/>
<feature type="transmembrane region" description="Helical" evidence="1">
    <location>
        <begin position="5"/>
        <end position="22"/>
    </location>
</feature>
<evidence type="ECO:0000313" key="3">
    <source>
        <dbReference type="Proteomes" id="UP000600565"/>
    </source>
</evidence>
<evidence type="ECO:0008006" key="4">
    <source>
        <dbReference type="Google" id="ProtNLM"/>
    </source>
</evidence>
<keyword evidence="1" id="KW-0812">Transmembrane</keyword>
<dbReference type="Proteomes" id="UP000600565">
    <property type="component" value="Unassembled WGS sequence"/>
</dbReference>
<sequence>MKKIIVGLILVIFTGIIFWIRINPPLEYGTIAGNSEYTSVVIGLGNKGFNDIQITKVYVNNGETPSEVKMQINHPDKGFIVTDDFSSSEAATYDFFSLLDAKIERGTIIGDIYERQDKKQVKEDDKIYGLTILNEQPIYKATIQYRYLGMPYKFEVNVK</sequence>
<dbReference type="EMBL" id="JACSPW010000026">
    <property type="protein sequence ID" value="MBD8034907.1"/>
    <property type="molecule type" value="Genomic_DNA"/>
</dbReference>
<keyword evidence="3" id="KW-1185">Reference proteome</keyword>
<gene>
    <name evidence="2" type="ORF">H9632_17750</name>
</gene>
<accession>A0ABR8XSM0</accession>
<evidence type="ECO:0000256" key="1">
    <source>
        <dbReference type="SAM" id="Phobius"/>
    </source>
</evidence>
<dbReference type="RefSeq" id="WP_191705390.1">
    <property type="nucleotide sequence ID" value="NZ_JACSPW010000026.1"/>
</dbReference>
<comment type="caution">
    <text evidence="2">The sequence shown here is derived from an EMBL/GenBank/DDBJ whole genome shotgun (WGS) entry which is preliminary data.</text>
</comment>
<protein>
    <recommendedName>
        <fullName evidence="4">DUF4352 domain-containing protein</fullName>
    </recommendedName>
</protein>
<evidence type="ECO:0000313" key="2">
    <source>
        <dbReference type="EMBL" id="MBD8034907.1"/>
    </source>
</evidence>
<organism evidence="2 3">
    <name type="scientific">Solibacillus merdavium</name>
    <dbReference type="NCBI Taxonomy" id="2762218"/>
    <lineage>
        <taxon>Bacteria</taxon>
        <taxon>Bacillati</taxon>
        <taxon>Bacillota</taxon>
        <taxon>Bacilli</taxon>
        <taxon>Bacillales</taxon>
        <taxon>Caryophanaceae</taxon>
        <taxon>Solibacillus</taxon>
    </lineage>
</organism>
<keyword evidence="1" id="KW-1133">Transmembrane helix</keyword>
<name>A0ABR8XSM0_9BACL</name>